<evidence type="ECO:0000313" key="6">
    <source>
        <dbReference type="Proteomes" id="UP001215712"/>
    </source>
</evidence>
<dbReference type="PIRSF" id="PIRSF017190">
    <property type="entry name" value="Rbsml_synth_fac_NIP7"/>
    <property type="match status" value="1"/>
</dbReference>
<reference evidence="5" key="1">
    <citation type="journal article" date="2023" name="IMA Fungus">
        <title>Comparative genomic study of the Penicillium genus elucidates a diverse pangenome and 15 lateral gene transfer events.</title>
        <authorList>
            <person name="Petersen C."/>
            <person name="Sorensen T."/>
            <person name="Nielsen M.R."/>
            <person name="Sondergaard T.E."/>
            <person name="Sorensen J.L."/>
            <person name="Fitzpatrick D.A."/>
            <person name="Frisvad J.C."/>
            <person name="Nielsen K.L."/>
        </authorList>
    </citation>
    <scope>NUCLEOTIDE SEQUENCE</scope>
    <source>
        <strain evidence="5">IBT 17514</strain>
    </source>
</reference>
<dbReference type="Pfam" id="PF17833">
    <property type="entry name" value="pre-PUA_NIP7"/>
    <property type="match status" value="1"/>
</dbReference>
<dbReference type="InterPro" id="IPR015947">
    <property type="entry name" value="PUA-like_sf"/>
</dbReference>
<gene>
    <name evidence="5" type="ORF">N7493_009119</name>
</gene>
<dbReference type="InterPro" id="IPR016686">
    <property type="entry name" value="Ribosomal_synth_fac_NIP7"/>
</dbReference>
<comment type="function">
    <text evidence="2">Required for proper 27S pre-rRNA processing and 60S ribosome subunit assembly.</text>
</comment>
<protein>
    <recommendedName>
        <fullName evidence="2">60S ribosome subunit biogenesis protein NIP7</fullName>
    </recommendedName>
</protein>
<dbReference type="CDD" id="cd21151">
    <property type="entry name" value="PUA_Nip7-like"/>
    <property type="match status" value="1"/>
</dbReference>
<dbReference type="SUPFAM" id="SSF88802">
    <property type="entry name" value="Pre-PUA domain"/>
    <property type="match status" value="1"/>
</dbReference>
<dbReference type="GO" id="GO:0003723">
    <property type="term" value="F:RNA binding"/>
    <property type="evidence" value="ECO:0007669"/>
    <property type="project" value="UniProtKB-KW"/>
</dbReference>
<dbReference type="AlphaFoldDB" id="A0AAD6MT30"/>
<comment type="caution">
    <text evidence="5">The sequence shown here is derived from an EMBL/GenBank/DDBJ whole genome shotgun (WGS) entry which is preliminary data.</text>
</comment>
<keyword evidence="2" id="KW-0690">Ribosome biogenesis</keyword>
<dbReference type="PROSITE" id="PS50890">
    <property type="entry name" value="PUA"/>
    <property type="match status" value="1"/>
</dbReference>
<evidence type="ECO:0000313" key="5">
    <source>
        <dbReference type="EMBL" id="KAJ5712651.1"/>
    </source>
</evidence>
<reference evidence="5" key="2">
    <citation type="submission" date="2023-01" db="EMBL/GenBank/DDBJ databases">
        <authorList>
            <person name="Petersen C."/>
        </authorList>
    </citation>
    <scope>NUCLEOTIDE SEQUENCE</scope>
    <source>
        <strain evidence="5">IBT 17514</strain>
    </source>
</reference>
<comment type="subunit">
    <text evidence="2">Interacts with pre-ribosome complex.</text>
</comment>
<dbReference type="InterPro" id="IPR036974">
    <property type="entry name" value="PUA_sf"/>
</dbReference>
<dbReference type="GO" id="GO:0042255">
    <property type="term" value="P:ribosome assembly"/>
    <property type="evidence" value="ECO:0007669"/>
    <property type="project" value="InterPro"/>
</dbReference>
<sequence length="202" mass="22499">MRSLTEEELRTFLSKLAIYCSSNLSELIKSTADDSNDENARMVFRIQGNRVFYMPLRLANLATSIPRASLLSCGTMMGKFTKTGKFRLALTCLSVISPYSRTKIWIKPNGEMPFLYGSNGTDLNRNELKAPFSDSNFLPVVKAHVGKISEDCPEHSGCIVYSMDDTPLGFGVTARSSAEMRKLEPTAIVLFRQADEDTLFTT</sequence>
<keyword evidence="2" id="KW-0539">Nucleus</keyword>
<dbReference type="Proteomes" id="UP001215712">
    <property type="component" value="Unassembled WGS sequence"/>
</dbReference>
<dbReference type="SUPFAM" id="SSF88697">
    <property type="entry name" value="PUA domain-like"/>
    <property type="match status" value="1"/>
</dbReference>
<keyword evidence="1 2" id="KW-0694">RNA-binding</keyword>
<dbReference type="Gene3D" id="3.10.450.220">
    <property type="match status" value="1"/>
</dbReference>
<feature type="domain" description="UPF0113" evidence="3">
    <location>
        <begin position="140"/>
        <end position="195"/>
    </location>
</feature>
<keyword evidence="6" id="KW-1185">Reference proteome</keyword>
<dbReference type="GO" id="GO:0005634">
    <property type="term" value="C:nucleus"/>
    <property type="evidence" value="ECO:0007669"/>
    <property type="project" value="InterPro"/>
</dbReference>
<dbReference type="InterPro" id="IPR055359">
    <property type="entry name" value="Nip7_N_euk"/>
</dbReference>
<dbReference type="CDD" id="cd21146">
    <property type="entry name" value="Nip7_N_euk"/>
    <property type="match status" value="1"/>
</dbReference>
<dbReference type="EMBL" id="JAQJAN010000013">
    <property type="protein sequence ID" value="KAJ5712651.1"/>
    <property type="molecule type" value="Genomic_DNA"/>
</dbReference>
<accession>A0AAD6MT30</accession>
<proteinExistence type="inferred from homology"/>
<dbReference type="Gene3D" id="2.30.130.10">
    <property type="entry name" value="PUA domain"/>
    <property type="match status" value="1"/>
</dbReference>
<dbReference type="Pfam" id="PF03657">
    <property type="entry name" value="UPF0113"/>
    <property type="match status" value="1"/>
</dbReference>
<dbReference type="InterPro" id="IPR005155">
    <property type="entry name" value="UPF0113_PUA"/>
</dbReference>
<comment type="similarity">
    <text evidence="2">Belongs to the NIP7 family.</text>
</comment>
<organism evidence="5 6">
    <name type="scientific">Penicillium malachiteum</name>
    <dbReference type="NCBI Taxonomy" id="1324776"/>
    <lineage>
        <taxon>Eukaryota</taxon>
        <taxon>Fungi</taxon>
        <taxon>Dikarya</taxon>
        <taxon>Ascomycota</taxon>
        <taxon>Pezizomycotina</taxon>
        <taxon>Eurotiomycetes</taxon>
        <taxon>Eurotiomycetidae</taxon>
        <taxon>Eurotiales</taxon>
        <taxon>Aspergillaceae</taxon>
        <taxon>Penicillium</taxon>
    </lineage>
</organism>
<name>A0AAD6MT30_9EURO</name>
<feature type="domain" description="60S ribosome subunit biogenesis protein NIP7 pre-PUA" evidence="4">
    <location>
        <begin position="1"/>
        <end position="90"/>
    </location>
</feature>
<evidence type="ECO:0000256" key="1">
    <source>
        <dbReference type="ARBA" id="ARBA00022884"/>
    </source>
</evidence>
<evidence type="ECO:0000259" key="4">
    <source>
        <dbReference type="Pfam" id="PF17833"/>
    </source>
</evidence>
<evidence type="ECO:0000256" key="2">
    <source>
        <dbReference type="PIRNR" id="PIRNR017190"/>
    </source>
</evidence>
<dbReference type="InterPro" id="IPR040598">
    <property type="entry name" value="NIP7_N"/>
</dbReference>
<evidence type="ECO:0000259" key="3">
    <source>
        <dbReference type="Pfam" id="PF03657"/>
    </source>
</evidence>